<dbReference type="PANTHER" id="PTHR42879">
    <property type="entry name" value="3-OXOACYL-(ACYL-CARRIER-PROTEIN) REDUCTASE"/>
    <property type="match status" value="1"/>
</dbReference>
<dbReference type="EMBL" id="WCUA01000020">
    <property type="protein sequence ID" value="KAB4183301.1"/>
    <property type="molecule type" value="Genomic_DNA"/>
</dbReference>
<name>A0A174NFI4_BACUN</name>
<dbReference type="InterPro" id="IPR050259">
    <property type="entry name" value="SDR"/>
</dbReference>
<dbReference type="RefSeq" id="WP_057281226.1">
    <property type="nucleotide sequence ID" value="NZ_CP072220.1"/>
</dbReference>
<protein>
    <submittedName>
        <fullName evidence="2">3-oxoacyl-ACP reductase</fullName>
        <ecNumber evidence="2">1.1.1.100</ecNumber>
    </submittedName>
    <submittedName>
        <fullName evidence="3">SDR family oxidoreductase</fullName>
    </submittedName>
</protein>
<accession>A0A174NFI4</accession>
<dbReference type="EC" id="1.1.1.100" evidence="2"/>
<dbReference type="SUPFAM" id="SSF51735">
    <property type="entry name" value="NAD(P)-binding Rossmann-fold domains"/>
    <property type="match status" value="1"/>
</dbReference>
<evidence type="ECO:0000313" key="7">
    <source>
        <dbReference type="Proteomes" id="UP000283684"/>
    </source>
</evidence>
<dbReference type="PRINTS" id="PR00080">
    <property type="entry name" value="SDRFAMILY"/>
</dbReference>
<reference evidence="2 6" key="1">
    <citation type="submission" date="2015-09" db="EMBL/GenBank/DDBJ databases">
        <authorList>
            <consortium name="Pathogen Informatics"/>
        </authorList>
    </citation>
    <scope>NUCLEOTIDE SEQUENCE [LARGE SCALE GENOMIC DNA]</scope>
    <source>
        <strain evidence="2 6">2789STDY5834942</strain>
    </source>
</reference>
<comment type="similarity">
    <text evidence="1">Belongs to the short-chain dehydrogenases/reductases (SDR) family.</text>
</comment>
<dbReference type="Pfam" id="PF13561">
    <property type="entry name" value="adh_short_C2"/>
    <property type="match status" value="1"/>
</dbReference>
<dbReference type="Proteomes" id="UP000442334">
    <property type="component" value="Unassembled WGS sequence"/>
</dbReference>
<dbReference type="Gene3D" id="3.40.50.720">
    <property type="entry name" value="NAD(P)-binding Rossmann-like Domain"/>
    <property type="match status" value="1"/>
</dbReference>
<dbReference type="Proteomes" id="UP000095788">
    <property type="component" value="Unassembled WGS sequence"/>
</dbReference>
<evidence type="ECO:0000313" key="8">
    <source>
        <dbReference type="Proteomes" id="UP000284514"/>
    </source>
</evidence>
<evidence type="ECO:0000313" key="9">
    <source>
        <dbReference type="Proteomes" id="UP000442334"/>
    </source>
</evidence>
<evidence type="ECO:0000313" key="5">
    <source>
        <dbReference type="EMBL" id="RHC74833.1"/>
    </source>
</evidence>
<evidence type="ECO:0000256" key="1">
    <source>
        <dbReference type="ARBA" id="ARBA00006484"/>
    </source>
</evidence>
<evidence type="ECO:0000313" key="3">
    <source>
        <dbReference type="EMBL" id="KAB4183301.1"/>
    </source>
</evidence>
<evidence type="ECO:0000313" key="6">
    <source>
        <dbReference type="Proteomes" id="UP000095788"/>
    </source>
</evidence>
<dbReference type="FunFam" id="3.40.50.720:FF:000084">
    <property type="entry name" value="Short-chain dehydrogenase reductase"/>
    <property type="match status" value="1"/>
</dbReference>
<dbReference type="AlphaFoldDB" id="A0A174NFI4"/>
<proteinExistence type="inferred from homology"/>
<dbReference type="PANTHER" id="PTHR42879:SF2">
    <property type="entry name" value="3-OXOACYL-[ACYL-CARRIER-PROTEIN] REDUCTASE FABG"/>
    <property type="match status" value="1"/>
</dbReference>
<dbReference type="InterPro" id="IPR036291">
    <property type="entry name" value="NAD(P)-bd_dom_sf"/>
</dbReference>
<reference evidence="3 9" key="3">
    <citation type="journal article" date="2019" name="Nat. Med.">
        <title>A library of human gut bacterial isolates paired with longitudinal multiomics data enables mechanistic microbiome research.</title>
        <authorList>
            <person name="Poyet M."/>
            <person name="Groussin M."/>
            <person name="Gibbons S.M."/>
            <person name="Avila-Pacheco J."/>
            <person name="Jiang X."/>
            <person name="Kearney S.M."/>
            <person name="Perrotta A.R."/>
            <person name="Berdy B."/>
            <person name="Zhao S."/>
            <person name="Lieberman T.D."/>
            <person name="Swanson P.K."/>
            <person name="Smith M."/>
            <person name="Roesemann S."/>
            <person name="Alexander J.E."/>
            <person name="Rich S.A."/>
            <person name="Livny J."/>
            <person name="Vlamakis H."/>
            <person name="Clish C."/>
            <person name="Bullock K."/>
            <person name="Deik A."/>
            <person name="Scott J."/>
            <person name="Pierce K.A."/>
            <person name="Xavier R.J."/>
            <person name="Alm E.J."/>
        </authorList>
    </citation>
    <scope>NUCLEOTIDE SEQUENCE [LARGE SCALE GENOMIC DNA]</scope>
    <source>
        <strain evidence="3 9">BIOML-A21</strain>
    </source>
</reference>
<keyword evidence="2" id="KW-0560">Oxidoreductase</keyword>
<dbReference type="GO" id="GO:0004316">
    <property type="term" value="F:3-oxoacyl-[acyl-carrier-protein] reductase (NADPH) activity"/>
    <property type="evidence" value="ECO:0007669"/>
    <property type="project" value="UniProtKB-EC"/>
</dbReference>
<reference evidence="7 8" key="2">
    <citation type="submission" date="2018-08" db="EMBL/GenBank/DDBJ databases">
        <title>A genome reference for cultivated species of the human gut microbiota.</title>
        <authorList>
            <person name="Zou Y."/>
            <person name="Xue W."/>
            <person name="Luo G."/>
        </authorList>
    </citation>
    <scope>NUCLEOTIDE SEQUENCE [LARGE SCALE GENOMIC DNA]</scope>
    <source>
        <strain evidence="5 8">AM34-25</strain>
        <strain evidence="4 7">AM50-4</strain>
    </source>
</reference>
<organism evidence="2 6">
    <name type="scientific">Bacteroides uniformis</name>
    <dbReference type="NCBI Taxonomy" id="820"/>
    <lineage>
        <taxon>Bacteria</taxon>
        <taxon>Pseudomonadati</taxon>
        <taxon>Bacteroidota</taxon>
        <taxon>Bacteroidia</taxon>
        <taxon>Bacteroidales</taxon>
        <taxon>Bacteroidaceae</taxon>
        <taxon>Bacteroides</taxon>
    </lineage>
</organism>
<evidence type="ECO:0000313" key="4">
    <source>
        <dbReference type="EMBL" id="RGZ50919.1"/>
    </source>
</evidence>
<evidence type="ECO:0000313" key="2">
    <source>
        <dbReference type="EMBL" id="CUP46041.1"/>
    </source>
</evidence>
<dbReference type="EMBL" id="CZBF01000001">
    <property type="protein sequence ID" value="CUP46041.1"/>
    <property type="molecule type" value="Genomic_DNA"/>
</dbReference>
<dbReference type="EMBL" id="QSIF01000007">
    <property type="protein sequence ID" value="RHC74833.1"/>
    <property type="molecule type" value="Genomic_DNA"/>
</dbReference>
<gene>
    <name evidence="2" type="primary">fabG_1</name>
    <name evidence="5" type="ORF">DW831_06670</name>
    <name evidence="4" type="ORF">DW988_03685</name>
    <name evidence="2" type="ORF">ERS852554_00814</name>
    <name evidence="3" type="ORF">GAQ34_16040</name>
</gene>
<dbReference type="InterPro" id="IPR002347">
    <property type="entry name" value="SDR_fam"/>
</dbReference>
<dbReference type="CDD" id="cd05233">
    <property type="entry name" value="SDR_c"/>
    <property type="match status" value="1"/>
</dbReference>
<dbReference type="Proteomes" id="UP000283684">
    <property type="component" value="Unassembled WGS sequence"/>
</dbReference>
<dbReference type="PRINTS" id="PR00081">
    <property type="entry name" value="GDHRDH"/>
</dbReference>
<sequence>MILKGKNAIITGANRGIGLATVKKFAQEGCNVWACARTQNDEFESALQGLASQYGVYIRPVCFELTDYAGVKDAVKAIAAEKKNVDILVNCAGISFSGSIMMTSMDKLKQVFEVNYFSQINLIQVVSRLMMRQKSGSIVNIASVRGINPIAGAMAYASSKAALICSTKTMSKDLSPFGIRVNAVAPSLTNTDMGNNRKQKDLDRFVAHTALKRMAQPEEIATAVAFLASDEASFVTGEVLTVDGGQI</sequence>
<dbReference type="EMBL" id="QSEE01000002">
    <property type="protein sequence ID" value="RGZ50919.1"/>
    <property type="molecule type" value="Genomic_DNA"/>
</dbReference>
<dbReference type="Proteomes" id="UP000284514">
    <property type="component" value="Unassembled WGS sequence"/>
</dbReference>